<accession>R2XNE9</accession>
<keyword evidence="1" id="KW-1133">Transmembrane helix</keyword>
<dbReference type="Proteomes" id="UP000013750">
    <property type="component" value="Unassembled WGS sequence"/>
</dbReference>
<evidence type="ECO:0000313" key="3">
    <source>
        <dbReference type="EMBL" id="EOW77182.1"/>
    </source>
</evidence>
<feature type="transmembrane region" description="Helical" evidence="1">
    <location>
        <begin position="96"/>
        <end position="114"/>
    </location>
</feature>
<keyword evidence="1" id="KW-0472">Membrane</keyword>
<evidence type="ECO:0000313" key="4">
    <source>
        <dbReference type="Proteomes" id="UP000013750"/>
    </source>
</evidence>
<reference evidence="3 5" key="2">
    <citation type="submission" date="2013-03" db="EMBL/GenBank/DDBJ databases">
        <title>The Genome Sequence of Enterococcus gilvus ATCC BAA-350 (PacBio/Illumina hybrid assembly).</title>
        <authorList>
            <consortium name="The Broad Institute Genomics Platform"/>
            <consortium name="The Broad Institute Genome Sequencing Center for Infectious Disease"/>
            <person name="Earl A."/>
            <person name="Russ C."/>
            <person name="Gilmore M."/>
            <person name="Surin D."/>
            <person name="Walker B."/>
            <person name="Young S."/>
            <person name="Zeng Q."/>
            <person name="Gargeya S."/>
            <person name="Fitzgerald M."/>
            <person name="Haas B."/>
            <person name="Abouelleil A."/>
            <person name="Allen A.W."/>
            <person name="Alvarado L."/>
            <person name="Arachchi H.M."/>
            <person name="Berlin A.M."/>
            <person name="Chapman S.B."/>
            <person name="Gainer-Dewar J."/>
            <person name="Goldberg J."/>
            <person name="Griggs A."/>
            <person name="Gujja S."/>
            <person name="Hansen M."/>
            <person name="Howarth C."/>
            <person name="Imamovic A."/>
            <person name="Ireland A."/>
            <person name="Larimer J."/>
            <person name="McCowan C."/>
            <person name="Murphy C."/>
            <person name="Pearson M."/>
            <person name="Poon T.W."/>
            <person name="Priest M."/>
            <person name="Roberts A."/>
            <person name="Saif S."/>
            <person name="Shea T."/>
            <person name="Sisk P."/>
            <person name="Sykes S."/>
            <person name="Wortman J."/>
            <person name="Nusbaum C."/>
            <person name="Birren B."/>
        </authorList>
    </citation>
    <scope>NUCLEOTIDE SEQUENCE [LARGE SCALE GENOMIC DNA]</scope>
    <source>
        <strain evidence="3 5">ATCC BAA-350</strain>
    </source>
</reference>
<feature type="transmembrane region" description="Helical" evidence="1">
    <location>
        <begin position="21"/>
        <end position="41"/>
    </location>
</feature>
<dbReference type="PATRIC" id="fig|1158614.3.peg.4153"/>
<dbReference type="eggNOG" id="ENOG503075H">
    <property type="taxonomic scope" value="Bacteria"/>
</dbReference>
<reference evidence="2 4" key="1">
    <citation type="submission" date="2013-02" db="EMBL/GenBank/DDBJ databases">
        <title>The Genome Sequence of Enterococcus gilvus ATCC BAA-350.</title>
        <authorList>
            <consortium name="The Broad Institute Genome Sequencing Platform"/>
            <consortium name="The Broad Institute Genome Sequencing Center for Infectious Disease"/>
            <person name="Earl A.M."/>
            <person name="Gilmore M.S."/>
            <person name="Lebreton F."/>
            <person name="Walker B."/>
            <person name="Young S.K."/>
            <person name="Zeng Q."/>
            <person name="Gargeya S."/>
            <person name="Fitzgerald M."/>
            <person name="Haas B."/>
            <person name="Abouelleil A."/>
            <person name="Alvarado L."/>
            <person name="Arachchi H.M."/>
            <person name="Berlin A.M."/>
            <person name="Chapman S.B."/>
            <person name="Dewar J."/>
            <person name="Goldberg J."/>
            <person name="Griggs A."/>
            <person name="Gujja S."/>
            <person name="Hansen M."/>
            <person name="Howarth C."/>
            <person name="Imamovic A."/>
            <person name="Larimer J."/>
            <person name="McCowan C."/>
            <person name="Murphy C."/>
            <person name="Neiman D."/>
            <person name="Pearson M."/>
            <person name="Priest M."/>
            <person name="Roberts A."/>
            <person name="Saif S."/>
            <person name="Shea T."/>
            <person name="Sisk P."/>
            <person name="Sykes S."/>
            <person name="Wortman J."/>
            <person name="Nusbaum C."/>
            <person name="Birren B."/>
        </authorList>
    </citation>
    <scope>NUCLEOTIDE SEQUENCE [LARGE SCALE GENOMIC DNA]</scope>
    <source>
        <strain evidence="2 4">ATCC BAA-350</strain>
    </source>
</reference>
<dbReference type="Proteomes" id="UP000014160">
    <property type="component" value="Unassembled WGS sequence"/>
</dbReference>
<evidence type="ECO:0000313" key="2">
    <source>
        <dbReference type="EMBL" id="EOI51507.1"/>
    </source>
</evidence>
<organism evidence="2 4">
    <name type="scientific">Enterococcus gilvus ATCC BAA-350</name>
    <dbReference type="NCBI Taxonomy" id="1158614"/>
    <lineage>
        <taxon>Bacteria</taxon>
        <taxon>Bacillati</taxon>
        <taxon>Bacillota</taxon>
        <taxon>Bacilli</taxon>
        <taxon>Lactobacillales</taxon>
        <taxon>Enterococcaceae</taxon>
        <taxon>Enterococcus</taxon>
    </lineage>
</organism>
<name>R2XNE9_9ENTE</name>
<dbReference type="AlphaFoldDB" id="R2XNE9"/>
<comment type="caution">
    <text evidence="2">The sequence shown here is derived from an EMBL/GenBank/DDBJ whole genome shotgun (WGS) entry which is preliminary data.</text>
</comment>
<evidence type="ECO:0000256" key="1">
    <source>
        <dbReference type="SAM" id="Phobius"/>
    </source>
</evidence>
<proteinExistence type="predicted"/>
<dbReference type="EMBL" id="AJDQ01000034">
    <property type="protein sequence ID" value="EOI51507.1"/>
    <property type="molecule type" value="Genomic_DNA"/>
</dbReference>
<sequence>MENSIKREFSILLARKCAQGFLYLALLISLLHMAIKGWNLVGDNVKLVFLEGTETTVLLSTLFHFVAGMIIIAQLFFFGTKFISGEFTKNYLLIKVKLYFVMYVLLGGVFYLGFIETEYVSMNQLEQLLGNLLCYFLLRRLSAVADRKLKLEIFPLSETALSLKGDTWKLPDEWKSYLIYQFGEKETVKTYKLGSGGTWLEESYGGKFVACYRIRYTPFHFKVENNQIFPKKVAYGKS</sequence>
<dbReference type="RefSeq" id="WP_010782495.1">
    <property type="nucleotide sequence ID" value="NZ_ASWH01000005.1"/>
</dbReference>
<dbReference type="HOGENOM" id="CLU_095260_0_0_9"/>
<dbReference type="EMBL" id="ASWH01000005">
    <property type="protein sequence ID" value="EOW77182.1"/>
    <property type="molecule type" value="Genomic_DNA"/>
</dbReference>
<protein>
    <submittedName>
        <fullName evidence="2">Uncharacterized protein</fullName>
    </submittedName>
</protein>
<feature type="transmembrane region" description="Helical" evidence="1">
    <location>
        <begin position="61"/>
        <end position="84"/>
    </location>
</feature>
<keyword evidence="1" id="KW-0812">Transmembrane</keyword>
<keyword evidence="5" id="KW-1185">Reference proteome</keyword>
<evidence type="ECO:0000313" key="5">
    <source>
        <dbReference type="Proteomes" id="UP000014160"/>
    </source>
</evidence>
<gene>
    <name evidence="3" type="ORF">I592_04158</name>
    <name evidence="2" type="ORF">UKC_04182</name>
</gene>